<accession>A0ACC3T5V2</accession>
<dbReference type="Proteomes" id="UP001433508">
    <property type="component" value="Unassembled WGS sequence"/>
</dbReference>
<reference evidence="2" key="1">
    <citation type="journal article" date="2024" name="Front. Bioeng. Biotechnol.">
        <title>Genome-scale model development and genomic sequencing of the oleaginous clade Lipomyces.</title>
        <authorList>
            <person name="Czajka J.J."/>
            <person name="Han Y."/>
            <person name="Kim J."/>
            <person name="Mondo S.J."/>
            <person name="Hofstad B.A."/>
            <person name="Robles A."/>
            <person name="Haridas S."/>
            <person name="Riley R."/>
            <person name="LaButti K."/>
            <person name="Pangilinan J."/>
            <person name="Andreopoulos W."/>
            <person name="Lipzen A."/>
            <person name="Yan J."/>
            <person name="Wang M."/>
            <person name="Ng V."/>
            <person name="Grigoriev I.V."/>
            <person name="Spatafora J.W."/>
            <person name="Magnuson J.K."/>
            <person name="Baker S.E."/>
            <person name="Pomraning K.R."/>
        </authorList>
    </citation>
    <scope>NUCLEOTIDE SEQUENCE [LARGE SCALE GENOMIC DNA]</scope>
    <source>
        <strain evidence="2">CBS 7786</strain>
    </source>
</reference>
<evidence type="ECO:0000313" key="2">
    <source>
        <dbReference type="Proteomes" id="UP001433508"/>
    </source>
</evidence>
<comment type="caution">
    <text evidence="1">The sequence shown here is derived from an EMBL/GenBank/DDBJ whole genome shotgun (WGS) entry which is preliminary data.</text>
</comment>
<gene>
    <name evidence="1" type="ORF">V1525DRAFT_69289</name>
</gene>
<sequence>MSVASLKSGIDSLDIGAVSGTMGRDSSPPSAATPNLPQFSFDFDRLRRDMDAFQAKFDAFIADGRKRILEDRNAFEKEITDAQEQEQQMSNQIEYYKEKEAELAQESAREQQELQETESSIAEFTRKKQDLIVLRDAVVAQIRETQSVVDKKLAERGQDRAKFLAQSSLNAPELAFWEKNLGLRIEGFDDDQLKIVFTLISESTWSREYYVVMDLSDPDYEIIRCDPQLHKDVVDGIVTRLNESRDFGKFLKDIRSAFKASGL</sequence>
<protein>
    <submittedName>
        <fullName evidence="1">Chromosome segregation protein Spc25-domain-containing protein</fullName>
    </submittedName>
</protein>
<dbReference type="EMBL" id="MU971350">
    <property type="protein sequence ID" value="KAK9238986.1"/>
    <property type="molecule type" value="Genomic_DNA"/>
</dbReference>
<evidence type="ECO:0000313" key="1">
    <source>
        <dbReference type="EMBL" id="KAK9238986.1"/>
    </source>
</evidence>
<name>A0ACC3T5V2_LIPKO</name>
<proteinExistence type="predicted"/>
<keyword evidence="2" id="KW-1185">Reference proteome</keyword>
<organism evidence="1 2">
    <name type="scientific">Lipomyces kononenkoae</name>
    <name type="common">Yeast</name>
    <dbReference type="NCBI Taxonomy" id="34357"/>
    <lineage>
        <taxon>Eukaryota</taxon>
        <taxon>Fungi</taxon>
        <taxon>Dikarya</taxon>
        <taxon>Ascomycota</taxon>
        <taxon>Saccharomycotina</taxon>
        <taxon>Lipomycetes</taxon>
        <taxon>Lipomycetales</taxon>
        <taxon>Lipomycetaceae</taxon>
        <taxon>Lipomyces</taxon>
    </lineage>
</organism>